<organism evidence="2 3">
    <name type="scientific">Pseudo-nitzschia multistriata</name>
    <dbReference type="NCBI Taxonomy" id="183589"/>
    <lineage>
        <taxon>Eukaryota</taxon>
        <taxon>Sar</taxon>
        <taxon>Stramenopiles</taxon>
        <taxon>Ochrophyta</taxon>
        <taxon>Bacillariophyta</taxon>
        <taxon>Bacillariophyceae</taxon>
        <taxon>Bacillariophycidae</taxon>
        <taxon>Bacillariales</taxon>
        <taxon>Bacillariaceae</taxon>
        <taxon>Pseudo-nitzschia</taxon>
    </lineage>
</organism>
<gene>
    <name evidence="2" type="ORF">PSNMU_V1.4_AUG-EV-PASAV3_0021720</name>
</gene>
<dbReference type="AlphaFoldDB" id="A0A448Z0K0"/>
<dbReference type="SUPFAM" id="SSF51430">
    <property type="entry name" value="NAD(P)-linked oxidoreductase"/>
    <property type="match status" value="1"/>
</dbReference>
<dbReference type="EMBL" id="CAACVS010000060">
    <property type="protein sequence ID" value="VEU35524.1"/>
    <property type="molecule type" value="Genomic_DNA"/>
</dbReference>
<dbReference type="InterPro" id="IPR020471">
    <property type="entry name" value="AKR"/>
</dbReference>
<dbReference type="InterPro" id="IPR036812">
    <property type="entry name" value="NAD(P)_OxRdtase_dom_sf"/>
</dbReference>
<sequence length="456" mass="50921">MTERCRSSVPKRAFLCSRSDQKKETSAAVLPSKVPIIGLGCSSFSSFFWTNEELAAETNDGQTKTAITAEALTRDHPKVQEWIETIRYAILDCGISLLDTAPWYGHGTSEIVVGWALKESLSGSDADSSNSKLIDREDLCVNTKVGRYEADPTHQFDFSRTATLESVQRSLQRMNCGYIDVLQLHDPEFSPTLEILLKETIPAMVECRSNGWCKALGLTGYPLEVQYQILQHSLETYGGEESVRIWDQALTYGHFNLHDASLVRRRISPSCESFAECCHQSGMGLLAAAPLSMGLLTNNIPPDWHPANGSELAKACLEAARICRDLDVDIAILALLFSMSHPSVPCTILGMKDVEQVEKASAVARRFAMVDWTIPDLSQELVLSFVLTVPESKAYRILSDREAGPFAEVWKRETAEDYDGNGIFAPKFQWDGVREAHEFWRTTGQSFEDWQDKSFQ</sequence>
<dbReference type="Pfam" id="PF00248">
    <property type="entry name" value="Aldo_ket_red"/>
    <property type="match status" value="1"/>
</dbReference>
<protein>
    <recommendedName>
        <fullName evidence="1">NADP-dependent oxidoreductase domain-containing protein</fullName>
    </recommendedName>
</protein>
<keyword evidence="3" id="KW-1185">Reference proteome</keyword>
<feature type="domain" description="NADP-dependent oxidoreductase" evidence="1">
    <location>
        <begin position="80"/>
        <end position="362"/>
    </location>
</feature>
<evidence type="ECO:0000313" key="2">
    <source>
        <dbReference type="EMBL" id="VEU35524.1"/>
    </source>
</evidence>
<accession>A0A448Z0K0</accession>
<dbReference type="GO" id="GO:0016491">
    <property type="term" value="F:oxidoreductase activity"/>
    <property type="evidence" value="ECO:0007669"/>
    <property type="project" value="InterPro"/>
</dbReference>
<dbReference type="PANTHER" id="PTHR42686:SF1">
    <property type="entry name" value="GH17980P-RELATED"/>
    <property type="match status" value="1"/>
</dbReference>
<dbReference type="GO" id="GO:0005829">
    <property type="term" value="C:cytosol"/>
    <property type="evidence" value="ECO:0007669"/>
    <property type="project" value="TreeGrafter"/>
</dbReference>
<dbReference type="InterPro" id="IPR023210">
    <property type="entry name" value="NADP_OxRdtase_dom"/>
</dbReference>
<dbReference type="PANTHER" id="PTHR42686">
    <property type="entry name" value="GH17980P-RELATED"/>
    <property type="match status" value="1"/>
</dbReference>
<dbReference type="Proteomes" id="UP000291116">
    <property type="component" value="Unassembled WGS sequence"/>
</dbReference>
<evidence type="ECO:0000313" key="3">
    <source>
        <dbReference type="Proteomes" id="UP000291116"/>
    </source>
</evidence>
<reference evidence="2 3" key="1">
    <citation type="submission" date="2019-01" db="EMBL/GenBank/DDBJ databases">
        <authorList>
            <person name="Ferrante I. M."/>
        </authorList>
    </citation>
    <scope>NUCLEOTIDE SEQUENCE [LARGE SCALE GENOMIC DNA]</scope>
    <source>
        <strain evidence="2 3">B856</strain>
    </source>
</reference>
<dbReference type="OrthoDB" id="243313at2759"/>
<proteinExistence type="predicted"/>
<dbReference type="Gene3D" id="3.20.20.100">
    <property type="entry name" value="NADP-dependent oxidoreductase domain"/>
    <property type="match status" value="1"/>
</dbReference>
<evidence type="ECO:0000259" key="1">
    <source>
        <dbReference type="Pfam" id="PF00248"/>
    </source>
</evidence>
<name>A0A448Z0K0_9STRA</name>